<name>A0AB39HLI6_9BACI</name>
<dbReference type="EMBL" id="CP162599">
    <property type="protein sequence ID" value="XDK33196.1"/>
    <property type="molecule type" value="Genomic_DNA"/>
</dbReference>
<evidence type="ECO:0000256" key="2">
    <source>
        <dbReference type="SAM" id="Phobius"/>
    </source>
</evidence>
<organism evidence="3">
    <name type="scientific">Ornithinibacillus sp. 4-3</name>
    <dbReference type="NCBI Taxonomy" id="3231488"/>
    <lineage>
        <taxon>Bacteria</taxon>
        <taxon>Bacillati</taxon>
        <taxon>Bacillota</taxon>
        <taxon>Bacilli</taxon>
        <taxon>Bacillales</taxon>
        <taxon>Bacillaceae</taxon>
        <taxon>Ornithinibacillus</taxon>
    </lineage>
</organism>
<evidence type="ECO:0000256" key="1">
    <source>
        <dbReference type="SAM" id="MobiDB-lite"/>
    </source>
</evidence>
<feature type="compositionally biased region" description="Polar residues" evidence="1">
    <location>
        <begin position="41"/>
        <end position="52"/>
    </location>
</feature>
<reference evidence="3" key="1">
    <citation type="submission" date="2024-07" db="EMBL/GenBank/DDBJ databases">
        <title>Halotolerant mesophilic bacterium Ornithinibacillus sp. 4-3, sp. nov., isolated from soil.</title>
        <authorList>
            <person name="Sidarenka A.V."/>
            <person name="Guliayeva D.E."/>
            <person name="Leanovich S.I."/>
            <person name="Hileuskaya K.S."/>
            <person name="Akhremchuk A.E."/>
            <person name="Sikolenko M.A."/>
            <person name="Valentovich L.N."/>
        </authorList>
    </citation>
    <scope>NUCLEOTIDE SEQUENCE</scope>
    <source>
        <strain evidence="3">4-3</strain>
    </source>
</reference>
<dbReference type="RefSeq" id="WP_368653878.1">
    <property type="nucleotide sequence ID" value="NZ_CP162599.1"/>
</dbReference>
<protein>
    <submittedName>
        <fullName evidence="3">Uncharacterized protein</fullName>
    </submittedName>
</protein>
<feature type="transmembrane region" description="Helical" evidence="2">
    <location>
        <begin position="6"/>
        <end position="23"/>
    </location>
</feature>
<feature type="region of interest" description="Disordered" evidence="1">
    <location>
        <begin position="33"/>
        <end position="52"/>
    </location>
</feature>
<evidence type="ECO:0000313" key="3">
    <source>
        <dbReference type="EMBL" id="XDK33196.1"/>
    </source>
</evidence>
<dbReference type="AlphaFoldDB" id="A0AB39HLI6"/>
<keyword evidence="2" id="KW-0472">Membrane</keyword>
<sequence length="52" mass="6397">MEFIGIMTILIIILFLVNGFMYRKRRNYKIREMEEREQPGYRQNSHARGTFK</sequence>
<keyword evidence="2" id="KW-1133">Transmembrane helix</keyword>
<keyword evidence="2" id="KW-0812">Transmembrane</keyword>
<gene>
    <name evidence="3" type="ORF">AB4Y30_02170</name>
</gene>
<accession>A0AB39HLI6</accession>
<proteinExistence type="predicted"/>